<dbReference type="STRING" id="39495.SAMN02745111_00988"/>
<dbReference type="SMART" id="SM00382">
    <property type="entry name" value="AAA"/>
    <property type="match status" value="2"/>
</dbReference>
<dbReference type="PROSITE" id="PS50893">
    <property type="entry name" value="ABC_TRANSPORTER_2"/>
    <property type="match status" value="2"/>
</dbReference>
<evidence type="ECO:0000259" key="5">
    <source>
        <dbReference type="PROSITE" id="PS50893"/>
    </source>
</evidence>
<keyword evidence="4 6" id="KW-0067">ATP-binding</keyword>
<evidence type="ECO:0000313" key="7">
    <source>
        <dbReference type="Proteomes" id="UP000190814"/>
    </source>
</evidence>
<dbReference type="InterPro" id="IPR050319">
    <property type="entry name" value="ABC_transp_ATP-bind"/>
</dbReference>
<dbReference type="GO" id="GO:0005524">
    <property type="term" value="F:ATP binding"/>
    <property type="evidence" value="ECO:0007669"/>
    <property type="project" value="UniProtKB-KW"/>
</dbReference>
<keyword evidence="7" id="KW-1185">Reference proteome</keyword>
<dbReference type="FunFam" id="3.40.50.300:FF:000016">
    <property type="entry name" value="Oligopeptide ABC transporter ATP-binding component"/>
    <property type="match status" value="2"/>
</dbReference>
<dbReference type="Gene3D" id="3.40.50.300">
    <property type="entry name" value="P-loop containing nucleotide triphosphate hydrolases"/>
    <property type="match status" value="2"/>
</dbReference>
<dbReference type="PROSITE" id="PS00211">
    <property type="entry name" value="ABC_TRANSPORTER_1"/>
    <property type="match status" value="2"/>
</dbReference>
<protein>
    <submittedName>
        <fullName evidence="6">Peptide/nickel transport system ATP-binding protein</fullName>
    </submittedName>
</protein>
<comment type="similarity">
    <text evidence="1">Belongs to the ABC transporter superfamily.</text>
</comment>
<dbReference type="Pfam" id="PF00005">
    <property type="entry name" value="ABC_tran"/>
    <property type="match status" value="2"/>
</dbReference>
<proteinExistence type="inferred from homology"/>
<evidence type="ECO:0000256" key="1">
    <source>
        <dbReference type="ARBA" id="ARBA00005417"/>
    </source>
</evidence>
<keyword evidence="2" id="KW-0813">Transport</keyword>
<dbReference type="SUPFAM" id="SSF52540">
    <property type="entry name" value="P-loop containing nucleoside triphosphate hydrolases"/>
    <property type="match status" value="2"/>
</dbReference>
<dbReference type="Proteomes" id="UP000190814">
    <property type="component" value="Unassembled WGS sequence"/>
</dbReference>
<dbReference type="GO" id="GO:0015833">
    <property type="term" value="P:peptide transport"/>
    <property type="evidence" value="ECO:0007669"/>
    <property type="project" value="InterPro"/>
</dbReference>
<feature type="domain" description="ABC transporter" evidence="5">
    <location>
        <begin position="9"/>
        <end position="268"/>
    </location>
</feature>
<dbReference type="PANTHER" id="PTHR43776:SF7">
    <property type="entry name" value="D,D-DIPEPTIDE TRANSPORT ATP-BINDING PROTEIN DDPF-RELATED"/>
    <property type="match status" value="1"/>
</dbReference>
<organism evidence="6 7">
    <name type="scientific">Eubacterium uniforme</name>
    <dbReference type="NCBI Taxonomy" id="39495"/>
    <lineage>
        <taxon>Bacteria</taxon>
        <taxon>Bacillati</taxon>
        <taxon>Bacillota</taxon>
        <taxon>Clostridia</taxon>
        <taxon>Eubacteriales</taxon>
        <taxon>Eubacteriaceae</taxon>
        <taxon>Eubacterium</taxon>
    </lineage>
</organism>
<evidence type="ECO:0000256" key="3">
    <source>
        <dbReference type="ARBA" id="ARBA00022741"/>
    </source>
</evidence>
<keyword evidence="3" id="KW-0547">Nucleotide-binding</keyword>
<dbReference type="NCBIfam" id="NF007739">
    <property type="entry name" value="PRK10419.1"/>
    <property type="match status" value="2"/>
</dbReference>
<reference evidence="6 7" key="1">
    <citation type="submission" date="2017-02" db="EMBL/GenBank/DDBJ databases">
        <authorList>
            <person name="Peterson S.W."/>
        </authorList>
    </citation>
    <scope>NUCLEOTIDE SEQUENCE [LARGE SCALE GENOMIC DNA]</scope>
    <source>
        <strain evidence="6 7">ATCC 35992</strain>
    </source>
</reference>
<dbReference type="EMBL" id="FUXZ01000005">
    <property type="protein sequence ID" value="SKA64569.1"/>
    <property type="molecule type" value="Genomic_DNA"/>
</dbReference>
<feature type="domain" description="ABC transporter" evidence="5">
    <location>
        <begin position="355"/>
        <end position="606"/>
    </location>
</feature>
<dbReference type="GO" id="GO:0016887">
    <property type="term" value="F:ATP hydrolysis activity"/>
    <property type="evidence" value="ECO:0007669"/>
    <property type="project" value="InterPro"/>
</dbReference>
<name>A0A1T4VI06_9FIRM</name>
<dbReference type="InterPro" id="IPR013563">
    <property type="entry name" value="Oligopep_ABC_C"/>
</dbReference>
<dbReference type="InterPro" id="IPR017871">
    <property type="entry name" value="ABC_transporter-like_CS"/>
</dbReference>
<dbReference type="NCBIfam" id="TIGR01727">
    <property type="entry name" value="oligo_HPY"/>
    <property type="match status" value="1"/>
</dbReference>
<dbReference type="GO" id="GO:0055085">
    <property type="term" value="P:transmembrane transport"/>
    <property type="evidence" value="ECO:0007669"/>
    <property type="project" value="UniProtKB-ARBA"/>
</dbReference>
<dbReference type="RefSeq" id="WP_159444280.1">
    <property type="nucleotide sequence ID" value="NZ_FUXZ01000005.1"/>
</dbReference>
<dbReference type="Pfam" id="PF08352">
    <property type="entry name" value="oligo_HPY"/>
    <property type="match status" value="2"/>
</dbReference>
<sequence>MGSSKKNILEINNLKTYFDTDKGILKAVDGIDLTVPLGKTVCLVGESGCGKSVTALSIMGLLDKKKGRIADGKIKLYTKKGEVYIDEAKESVMRELRRRDISMIFQEPMTSLNPVYTIGHQLDEAVRLYEQERAEISSSQVKEKTIDLLTKVKIDDPLRVYDMYPHEISGGMRQRVIIAMALASKPRLIIADEPTTALDVTVQAQILELLNDLKDDEKSSILMITHDLGVVSRMADYIYVMYCGRIVEWGSAKEIFKNPKHPYTKSLLRSKPDIKNPRGSLYNIKGNVPSPIDMEDACYFKDRCEYRCDKCDGNYPEKVMLNEDHYAYCRNINDEVLVDNNKRVFSEHESDEVILDVRNLSKSFEVKKSIFSLKKSYVKAVKNVSFSVKKGETLGLVGESGCGKTTVGKCVLRLYQNITHGKIVFAGEDVYEMREEKLRDFRTKAQMIFQDPYSSLSPRMKVLDIIKEGVLEHKIVPKEEADEYVYGIMEECGLRRELADRYPKDFSGGQRQRICIARALAVKPDFIVCDEPVSALDVSVQAQIINLLKKIQKERGISLLFISHDLSVVEHISDWVMVMYKGKVVEYERKEEIFKNPKKEYTKKLLASVPTIYWG</sequence>
<dbReference type="InterPro" id="IPR003439">
    <property type="entry name" value="ABC_transporter-like_ATP-bd"/>
</dbReference>
<dbReference type="InterPro" id="IPR027417">
    <property type="entry name" value="P-loop_NTPase"/>
</dbReference>
<dbReference type="AlphaFoldDB" id="A0A1T4VI06"/>
<evidence type="ECO:0000256" key="4">
    <source>
        <dbReference type="ARBA" id="ARBA00022840"/>
    </source>
</evidence>
<dbReference type="NCBIfam" id="NF008453">
    <property type="entry name" value="PRK11308.1"/>
    <property type="match status" value="2"/>
</dbReference>
<dbReference type="CDD" id="cd03257">
    <property type="entry name" value="ABC_NikE_OppD_transporters"/>
    <property type="match status" value="2"/>
</dbReference>
<accession>A0A1T4VI06</accession>
<evidence type="ECO:0000313" key="6">
    <source>
        <dbReference type="EMBL" id="SKA64569.1"/>
    </source>
</evidence>
<dbReference type="OrthoDB" id="9809450at2"/>
<gene>
    <name evidence="6" type="ORF">SAMN02745111_00988</name>
</gene>
<dbReference type="InterPro" id="IPR003593">
    <property type="entry name" value="AAA+_ATPase"/>
</dbReference>
<evidence type="ECO:0000256" key="2">
    <source>
        <dbReference type="ARBA" id="ARBA00022448"/>
    </source>
</evidence>
<dbReference type="PANTHER" id="PTHR43776">
    <property type="entry name" value="TRANSPORT ATP-BINDING PROTEIN"/>
    <property type="match status" value="1"/>
</dbReference>